<gene>
    <name evidence="10" type="primary">ND3</name>
</gene>
<dbReference type="CTD" id="4537"/>
<feature type="transmembrane region" description="Helical" evidence="9">
    <location>
        <begin position="6"/>
        <end position="26"/>
    </location>
</feature>
<comment type="subcellular location">
    <subcellularLocation>
        <location evidence="1">Membrane</location>
    </subcellularLocation>
    <subcellularLocation>
        <location evidence="9">Mitochondrion membrane</location>
        <topology evidence="9">Multi-pass membrane protein</topology>
    </subcellularLocation>
</comment>
<organism evidence="10">
    <name type="scientific">Scutigerella causeyae</name>
    <dbReference type="NCBI Taxonomy" id="388540"/>
    <lineage>
        <taxon>Eukaryota</taxon>
        <taxon>Metazoa</taxon>
        <taxon>Ecdysozoa</taxon>
        <taxon>Arthropoda</taxon>
        <taxon>Myriapoda</taxon>
        <taxon>Symphyla</taxon>
        <taxon>Scutigerellidae</taxon>
        <taxon>Scutigerella</taxon>
    </lineage>
</organism>
<dbReference type="GO" id="GO:0031966">
    <property type="term" value="C:mitochondrial membrane"/>
    <property type="evidence" value="ECO:0007669"/>
    <property type="project" value="UniProtKB-SubCell"/>
</dbReference>
<evidence type="ECO:0000256" key="1">
    <source>
        <dbReference type="ARBA" id="ARBA00004370"/>
    </source>
</evidence>
<comment type="catalytic activity">
    <reaction evidence="8 9">
        <text>a ubiquinone + NADH + 5 H(+)(in) = a ubiquinol + NAD(+) + 4 H(+)(out)</text>
        <dbReference type="Rhea" id="RHEA:29091"/>
        <dbReference type="Rhea" id="RHEA-COMP:9565"/>
        <dbReference type="Rhea" id="RHEA-COMP:9566"/>
        <dbReference type="ChEBI" id="CHEBI:15378"/>
        <dbReference type="ChEBI" id="CHEBI:16389"/>
        <dbReference type="ChEBI" id="CHEBI:17976"/>
        <dbReference type="ChEBI" id="CHEBI:57540"/>
        <dbReference type="ChEBI" id="CHEBI:57945"/>
        <dbReference type="EC" id="7.1.1.2"/>
    </reaction>
</comment>
<keyword evidence="9" id="KW-0830">Ubiquinone</keyword>
<dbReference type="InterPro" id="IPR000440">
    <property type="entry name" value="NADH_UbQ/plastoQ_OxRdtase_su3"/>
</dbReference>
<sequence>MPIFTFNFFLSLFITLVLPIISYIIFKKSIMDNEKSSPFECGFNPKKSARSPFSLQFFLLGVLFLIFDIEITLILPMPLIFSILESWTTFILINSFILILTLGLFLEWHQGSLNWTS</sequence>
<name>Q06RG0_9MYRI</name>
<evidence type="ECO:0000256" key="5">
    <source>
        <dbReference type="ARBA" id="ARBA00022692"/>
    </source>
</evidence>
<keyword evidence="7 9" id="KW-0472">Membrane</keyword>
<geneLocation type="mitochondrion" evidence="10"/>
<feature type="transmembrane region" description="Helical" evidence="9">
    <location>
        <begin position="87"/>
        <end position="106"/>
    </location>
</feature>
<reference evidence="10" key="1">
    <citation type="journal article" date="2007" name="Mol. Phylogenet. Evol.">
        <title>The complete mitochondrial genome of Scutigerella causeyae (Myriapoda: Symphyla) and the phylogenetic position of Symphyla.</title>
        <authorList>
            <person name="Podsiadlowski L."/>
            <person name="Kohlhagen H."/>
            <person name="Koch M."/>
        </authorList>
    </citation>
    <scope>NUCLEOTIDE SEQUENCE</scope>
</reference>
<dbReference type="PANTHER" id="PTHR11058">
    <property type="entry name" value="NADH-UBIQUINONE OXIDOREDUCTASE CHAIN 3"/>
    <property type="match status" value="1"/>
</dbReference>
<dbReference type="AlphaFoldDB" id="Q06RG0"/>
<proteinExistence type="inferred from homology"/>
<keyword evidence="4 9" id="KW-0813">Transport</keyword>
<evidence type="ECO:0000313" key="10">
    <source>
        <dbReference type="EMBL" id="ABF93307.1"/>
    </source>
</evidence>
<keyword evidence="5 9" id="KW-0812">Transmembrane</keyword>
<keyword evidence="9 10" id="KW-0496">Mitochondrion</keyword>
<dbReference type="GO" id="GO:0008137">
    <property type="term" value="F:NADH dehydrogenase (ubiquinone) activity"/>
    <property type="evidence" value="ECO:0007669"/>
    <property type="project" value="UniProtKB-UniRule"/>
</dbReference>
<dbReference type="GO" id="GO:0030964">
    <property type="term" value="C:NADH dehydrogenase complex"/>
    <property type="evidence" value="ECO:0007669"/>
    <property type="project" value="TreeGrafter"/>
</dbReference>
<evidence type="ECO:0000256" key="7">
    <source>
        <dbReference type="ARBA" id="ARBA00023136"/>
    </source>
</evidence>
<dbReference type="Pfam" id="PF00507">
    <property type="entry name" value="Oxidored_q4"/>
    <property type="match status" value="1"/>
</dbReference>
<keyword evidence="6 9" id="KW-1133">Transmembrane helix</keyword>
<dbReference type="EMBL" id="DQ666065">
    <property type="protein sequence ID" value="ABF93307.1"/>
    <property type="molecule type" value="Genomic_DNA"/>
</dbReference>
<dbReference type="InterPro" id="IPR038430">
    <property type="entry name" value="NDAH_ubi_oxred_su3_sf"/>
</dbReference>
<evidence type="ECO:0000256" key="9">
    <source>
        <dbReference type="RuleBase" id="RU003640"/>
    </source>
</evidence>
<dbReference type="GeneID" id="4363498"/>
<accession>Q06RG0</accession>
<comment type="function">
    <text evidence="9">Core subunit of the mitochondrial membrane respiratory chain NADH dehydrogenase (Complex I) which catalyzes electron transfer from NADH through the respiratory chain, using ubiquinone as an electron acceptor. Essential for the catalytic activity of complex I.</text>
</comment>
<evidence type="ECO:0000256" key="8">
    <source>
        <dbReference type="ARBA" id="ARBA00049551"/>
    </source>
</evidence>
<evidence type="ECO:0000256" key="3">
    <source>
        <dbReference type="ARBA" id="ARBA00021007"/>
    </source>
</evidence>
<evidence type="ECO:0000256" key="2">
    <source>
        <dbReference type="ARBA" id="ARBA00008472"/>
    </source>
</evidence>
<keyword evidence="9" id="KW-1278">Translocase</keyword>
<comment type="similarity">
    <text evidence="2 9">Belongs to the complex I subunit 3 family.</text>
</comment>
<dbReference type="EC" id="7.1.1.2" evidence="9"/>
<evidence type="ECO:0000256" key="4">
    <source>
        <dbReference type="ARBA" id="ARBA00022448"/>
    </source>
</evidence>
<dbReference type="RefSeq" id="YP_784039.1">
    <property type="nucleotide sequence ID" value="NC_008453.1"/>
</dbReference>
<protein>
    <recommendedName>
        <fullName evidence="3 9">NADH-ubiquinone oxidoreductase chain 3</fullName>
        <ecNumber evidence="9">7.1.1.2</ecNumber>
    </recommendedName>
</protein>
<feature type="transmembrane region" description="Helical" evidence="9">
    <location>
        <begin position="57"/>
        <end position="81"/>
    </location>
</feature>
<dbReference type="PANTHER" id="PTHR11058:SF9">
    <property type="entry name" value="NADH-UBIQUINONE OXIDOREDUCTASE CHAIN 3"/>
    <property type="match status" value="1"/>
</dbReference>
<dbReference type="Gene3D" id="1.20.58.1610">
    <property type="entry name" value="NADH:ubiquinone/plastoquinone oxidoreductase, chain 3"/>
    <property type="match status" value="1"/>
</dbReference>
<keyword evidence="9" id="KW-0249">Electron transport</keyword>
<keyword evidence="9" id="KW-0679">Respiratory chain</keyword>
<evidence type="ECO:0000256" key="6">
    <source>
        <dbReference type="ARBA" id="ARBA00022989"/>
    </source>
</evidence>
<keyword evidence="9" id="KW-0520">NAD</keyword>